<gene>
    <name evidence="9" type="ORF">F383_33798</name>
</gene>
<evidence type="ECO:0000256" key="1">
    <source>
        <dbReference type="ARBA" id="ARBA00004123"/>
    </source>
</evidence>
<dbReference type="GO" id="GO:0033588">
    <property type="term" value="C:elongator holoenzyme complex"/>
    <property type="evidence" value="ECO:0007669"/>
    <property type="project" value="InterPro"/>
</dbReference>
<protein>
    <recommendedName>
        <fullName evidence="5">Elongator complex protein 5</fullName>
    </recommendedName>
</protein>
<evidence type="ECO:0000256" key="3">
    <source>
        <dbReference type="ARBA" id="ARBA00005043"/>
    </source>
</evidence>
<dbReference type="EMBL" id="KN438837">
    <property type="protein sequence ID" value="KHG26865.1"/>
    <property type="molecule type" value="Genomic_DNA"/>
</dbReference>
<dbReference type="GO" id="GO:0016301">
    <property type="term" value="F:kinase activity"/>
    <property type="evidence" value="ECO:0007669"/>
    <property type="project" value="UniProtKB-KW"/>
</dbReference>
<keyword evidence="8" id="KW-0539">Nucleus</keyword>
<dbReference type="GO" id="GO:0002098">
    <property type="term" value="P:tRNA wobble uridine modification"/>
    <property type="evidence" value="ECO:0007669"/>
    <property type="project" value="InterPro"/>
</dbReference>
<keyword evidence="7" id="KW-0819">tRNA processing</keyword>
<dbReference type="UniPathway" id="UPA00988"/>
<accession>A0A0B0PPE2</accession>
<evidence type="ECO:0000256" key="2">
    <source>
        <dbReference type="ARBA" id="ARBA00004496"/>
    </source>
</evidence>
<sequence length="276" mass="30781">MHLYHLFYSHCMWLTYSSDCSRVSSHSRRRACASAHHQGLRRFSLALQVFSHMLSQLFSSILAGKPQSRGLVVVSFSRSPSFYLDLLKNKGTDVASSDKLIQILDCYSDPLSWKDQLAGSGNFTALPNEALVSRLVGGGNIRFSIAIDSKSVSRCTRRACVIECTFPKGSRVLLSFGAKVQLLGIHLDIEDQISRIFWLLHSDLHEARVTAVLEYLSSMVASLEPSHQLANGQRGHLENFSLIKHNSKKGKFHVRFKKRNGRYGNSLSLSLSLSPG</sequence>
<evidence type="ECO:0000256" key="6">
    <source>
        <dbReference type="ARBA" id="ARBA00022490"/>
    </source>
</evidence>
<evidence type="ECO:0000313" key="10">
    <source>
        <dbReference type="Proteomes" id="UP000032142"/>
    </source>
</evidence>
<dbReference type="InterPro" id="IPR019519">
    <property type="entry name" value="Elp5"/>
</dbReference>
<dbReference type="GO" id="GO:0000049">
    <property type="term" value="F:tRNA binding"/>
    <property type="evidence" value="ECO:0007669"/>
    <property type="project" value="TreeGrafter"/>
</dbReference>
<dbReference type="PANTHER" id="PTHR15641">
    <property type="entry name" value="ELONGATOR COMPLEX PROTEIN 5"/>
    <property type="match status" value="1"/>
</dbReference>
<comment type="subcellular location">
    <subcellularLocation>
        <location evidence="2">Cytoplasm</location>
    </subcellularLocation>
    <subcellularLocation>
        <location evidence="1">Nucleus</location>
    </subcellularLocation>
</comment>
<proteinExistence type="inferred from homology"/>
<reference evidence="10" key="1">
    <citation type="submission" date="2014-09" db="EMBL/GenBank/DDBJ databases">
        <authorList>
            <person name="Mudge J."/>
            <person name="Ramaraj T."/>
            <person name="Lindquist I.E."/>
            <person name="Bharti A.K."/>
            <person name="Sundararajan A."/>
            <person name="Cameron C.T."/>
            <person name="Woodward J.E."/>
            <person name="May G.D."/>
            <person name="Brubaker C."/>
            <person name="Broadhvest J."/>
            <person name="Wilkins T.A."/>
        </authorList>
    </citation>
    <scope>NUCLEOTIDE SEQUENCE</scope>
    <source>
        <strain evidence="10">cv. AKA8401</strain>
    </source>
</reference>
<dbReference type="GO" id="GO:0005634">
    <property type="term" value="C:nucleus"/>
    <property type="evidence" value="ECO:0007669"/>
    <property type="project" value="UniProtKB-SubCell"/>
</dbReference>
<evidence type="ECO:0000256" key="7">
    <source>
        <dbReference type="ARBA" id="ARBA00022694"/>
    </source>
</evidence>
<keyword evidence="6" id="KW-0963">Cytoplasm</keyword>
<evidence type="ECO:0000313" key="9">
    <source>
        <dbReference type="EMBL" id="KHG26865.1"/>
    </source>
</evidence>
<dbReference type="GO" id="GO:0005829">
    <property type="term" value="C:cytosol"/>
    <property type="evidence" value="ECO:0007669"/>
    <property type="project" value="TreeGrafter"/>
</dbReference>
<keyword evidence="10" id="KW-1185">Reference proteome</keyword>
<evidence type="ECO:0000256" key="5">
    <source>
        <dbReference type="ARBA" id="ARBA00020264"/>
    </source>
</evidence>
<dbReference type="Proteomes" id="UP000032142">
    <property type="component" value="Unassembled WGS sequence"/>
</dbReference>
<comment type="similarity">
    <text evidence="4">Belongs to the ELP5 family.</text>
</comment>
<evidence type="ECO:0000256" key="8">
    <source>
        <dbReference type="ARBA" id="ARBA00023242"/>
    </source>
</evidence>
<keyword evidence="9" id="KW-0808">Transferase</keyword>
<evidence type="ECO:0000256" key="4">
    <source>
        <dbReference type="ARBA" id="ARBA00009567"/>
    </source>
</evidence>
<dbReference type="PANTHER" id="PTHR15641:SF1">
    <property type="entry name" value="ELONGATOR COMPLEX PROTEIN 5"/>
    <property type="match status" value="1"/>
</dbReference>
<comment type="pathway">
    <text evidence="3">tRNA modification; 5-methoxycarbonylmethyl-2-thiouridine-tRNA biosynthesis.</text>
</comment>
<dbReference type="AlphaFoldDB" id="A0A0B0PPE2"/>
<name>A0A0B0PPE2_GOSAR</name>
<keyword evidence="9" id="KW-0418">Kinase</keyword>
<organism evidence="9 10">
    <name type="scientific">Gossypium arboreum</name>
    <name type="common">Tree cotton</name>
    <name type="synonym">Gossypium nanking</name>
    <dbReference type="NCBI Taxonomy" id="29729"/>
    <lineage>
        <taxon>Eukaryota</taxon>
        <taxon>Viridiplantae</taxon>
        <taxon>Streptophyta</taxon>
        <taxon>Embryophyta</taxon>
        <taxon>Tracheophyta</taxon>
        <taxon>Spermatophyta</taxon>
        <taxon>Magnoliopsida</taxon>
        <taxon>eudicotyledons</taxon>
        <taxon>Gunneridae</taxon>
        <taxon>Pentapetalae</taxon>
        <taxon>rosids</taxon>
        <taxon>malvids</taxon>
        <taxon>Malvales</taxon>
        <taxon>Malvaceae</taxon>
        <taxon>Malvoideae</taxon>
        <taxon>Gossypium</taxon>
    </lineage>
</organism>